<reference evidence="12 13" key="2">
    <citation type="journal article" date="2014" name="Genome Announc.">
        <title>Complete Genome Sequence of Coprothermobacter proteolyticus DSM 5265.</title>
        <authorList>
            <person name="Alexiev A."/>
            <person name="Coil D.A."/>
            <person name="Badger J.H."/>
            <person name="Enticknap J."/>
            <person name="Ward N."/>
            <person name="Robb F.T."/>
            <person name="Eisen J.A."/>
        </authorList>
    </citation>
    <scope>NUCLEOTIDE SEQUENCE [LARGE SCALE GENOMIC DNA]</scope>
    <source>
        <strain evidence="13">ATCC 35245 / DSM 5265 / OCM 4 / BT</strain>
    </source>
</reference>
<evidence type="ECO:0000256" key="11">
    <source>
        <dbReference type="ARBA" id="ARBA00049878"/>
    </source>
</evidence>
<evidence type="ECO:0000256" key="5">
    <source>
        <dbReference type="ARBA" id="ARBA00023150"/>
    </source>
</evidence>
<dbReference type="Pfam" id="PF02391">
    <property type="entry name" value="MoaE"/>
    <property type="match status" value="1"/>
</dbReference>
<dbReference type="KEGG" id="cpo:COPRO5265_1123"/>
<evidence type="ECO:0000256" key="6">
    <source>
        <dbReference type="ARBA" id="ARBA00026066"/>
    </source>
</evidence>
<dbReference type="AlphaFoldDB" id="B5Y9I5"/>
<dbReference type="PANTHER" id="PTHR23404">
    <property type="entry name" value="MOLYBDOPTERIN SYNTHASE RELATED"/>
    <property type="match status" value="1"/>
</dbReference>
<dbReference type="InterPro" id="IPR003448">
    <property type="entry name" value="Mopterin_biosynth_MoaE"/>
</dbReference>
<evidence type="ECO:0000256" key="2">
    <source>
        <dbReference type="ARBA" id="ARBA00005426"/>
    </source>
</evidence>
<evidence type="ECO:0000256" key="8">
    <source>
        <dbReference type="ARBA" id="ARBA00030407"/>
    </source>
</evidence>
<comment type="subunit">
    <text evidence="6">Heterotetramer of 2 MoaD subunits and 2 MoaE subunits. Also stable as homodimer. The enzyme changes between these two forms during catalysis.</text>
</comment>
<accession>B5Y9I5</accession>
<comment type="catalytic activity">
    <reaction evidence="11">
        <text>2 [molybdopterin-synthase sulfur-carrier protein]-C-terminal-Gly-aminoethanethioate + cyclic pyranopterin phosphate + H2O = molybdopterin + 2 [molybdopterin-synthase sulfur-carrier protein]-C-terminal Gly-Gly + 2 H(+)</text>
        <dbReference type="Rhea" id="RHEA:26333"/>
        <dbReference type="Rhea" id="RHEA-COMP:12202"/>
        <dbReference type="Rhea" id="RHEA-COMP:19907"/>
        <dbReference type="ChEBI" id="CHEBI:15377"/>
        <dbReference type="ChEBI" id="CHEBI:15378"/>
        <dbReference type="ChEBI" id="CHEBI:58698"/>
        <dbReference type="ChEBI" id="CHEBI:59648"/>
        <dbReference type="ChEBI" id="CHEBI:90778"/>
        <dbReference type="ChEBI" id="CHEBI:232372"/>
        <dbReference type="EC" id="2.8.1.12"/>
    </reaction>
</comment>
<dbReference type="EMBL" id="CP001145">
    <property type="protein sequence ID" value="ACI17872.1"/>
    <property type="molecule type" value="Genomic_DNA"/>
</dbReference>
<gene>
    <name evidence="12" type="primary">moaE</name>
    <name evidence="12" type="ordered locus">COPRO5265_1123</name>
</gene>
<dbReference type="Gene3D" id="3.90.1170.40">
    <property type="entry name" value="Molybdopterin biosynthesis MoaE subunit"/>
    <property type="match status" value="1"/>
</dbReference>
<evidence type="ECO:0000256" key="1">
    <source>
        <dbReference type="ARBA" id="ARBA00005046"/>
    </source>
</evidence>
<keyword evidence="13" id="KW-1185">Reference proteome</keyword>
<evidence type="ECO:0000256" key="3">
    <source>
        <dbReference type="ARBA" id="ARBA00011950"/>
    </source>
</evidence>
<dbReference type="InterPro" id="IPR036563">
    <property type="entry name" value="MoaE_sf"/>
</dbReference>
<dbReference type="eggNOG" id="COG0314">
    <property type="taxonomic scope" value="Bacteria"/>
</dbReference>
<reference evidence="13" key="1">
    <citation type="submission" date="2008-08" db="EMBL/GenBank/DDBJ databases">
        <title>The complete genome sequence of Coprothermobacter proteolyticus strain ATCC 5245 / DSM 5265 / BT.</title>
        <authorList>
            <person name="Dodson R.J."/>
            <person name="Durkin A.S."/>
            <person name="Wu M."/>
            <person name="Eisen J."/>
            <person name="Sutton G."/>
        </authorList>
    </citation>
    <scope>NUCLEOTIDE SEQUENCE [LARGE SCALE GENOMIC DNA]</scope>
    <source>
        <strain evidence="13">ATCC 35245 / DSM 5265 / OCM 4 / BT</strain>
    </source>
</reference>
<evidence type="ECO:0000256" key="9">
    <source>
        <dbReference type="ARBA" id="ARBA00030781"/>
    </source>
</evidence>
<dbReference type="SUPFAM" id="SSF54690">
    <property type="entry name" value="Molybdopterin synthase subunit MoaE"/>
    <property type="match status" value="1"/>
</dbReference>
<sequence length="118" mass="13440">MPTMEDTNMGSFIVFQGKVRNHSENGEVQAIEYSAYEELALSQLRKIVQETEEKYSVTVYAAHRIGRLNVGETALVVATLSSHRQEGFLATMEIIDRIKKEVPIWKKEILTDGRAVWL</sequence>
<dbReference type="GO" id="GO:0006777">
    <property type="term" value="P:Mo-molybdopterin cofactor biosynthetic process"/>
    <property type="evidence" value="ECO:0007669"/>
    <property type="project" value="UniProtKB-KW"/>
</dbReference>
<evidence type="ECO:0000256" key="4">
    <source>
        <dbReference type="ARBA" id="ARBA00013858"/>
    </source>
</evidence>
<keyword evidence="5" id="KW-0501">Molybdenum cofactor biosynthesis</keyword>
<proteinExistence type="inferred from homology"/>
<evidence type="ECO:0000256" key="10">
    <source>
        <dbReference type="ARBA" id="ARBA00032474"/>
    </source>
</evidence>
<dbReference type="GO" id="GO:0030366">
    <property type="term" value="F:molybdopterin synthase activity"/>
    <property type="evidence" value="ECO:0007669"/>
    <property type="project" value="UniProtKB-EC"/>
</dbReference>
<comment type="similarity">
    <text evidence="2">Belongs to the MoaE family.</text>
</comment>
<dbReference type="EC" id="2.8.1.12" evidence="3"/>
<evidence type="ECO:0000313" key="13">
    <source>
        <dbReference type="Proteomes" id="UP000001732"/>
    </source>
</evidence>
<dbReference type="Proteomes" id="UP000001732">
    <property type="component" value="Chromosome"/>
</dbReference>
<name>B5Y9I5_COPPD</name>
<evidence type="ECO:0000256" key="7">
    <source>
        <dbReference type="ARBA" id="ARBA00029745"/>
    </source>
</evidence>
<evidence type="ECO:0000313" key="12">
    <source>
        <dbReference type="EMBL" id="ACI17872.1"/>
    </source>
</evidence>
<protein>
    <recommendedName>
        <fullName evidence="4">Molybdopterin synthase catalytic subunit</fullName>
        <ecNumber evidence="3">2.8.1.12</ecNumber>
    </recommendedName>
    <alternativeName>
        <fullName evidence="9">MPT synthase subunit 2</fullName>
    </alternativeName>
    <alternativeName>
        <fullName evidence="7">Molybdenum cofactor biosynthesis protein E</fullName>
    </alternativeName>
    <alternativeName>
        <fullName evidence="8">Molybdopterin-converting factor large subunit</fullName>
    </alternativeName>
    <alternativeName>
        <fullName evidence="10">Molybdopterin-converting factor subunit 2</fullName>
    </alternativeName>
</protein>
<organism evidence="12 13">
    <name type="scientific">Coprothermobacter proteolyticus (strain ATCC 35245 / DSM 5265 / OCM 4 / BT)</name>
    <dbReference type="NCBI Taxonomy" id="309798"/>
    <lineage>
        <taxon>Bacteria</taxon>
        <taxon>Pseudomonadati</taxon>
        <taxon>Coprothermobacterota</taxon>
        <taxon>Coprothermobacteria</taxon>
        <taxon>Coprothermobacterales</taxon>
        <taxon>Coprothermobacteraceae</taxon>
        <taxon>Coprothermobacter</taxon>
    </lineage>
</organism>
<dbReference type="STRING" id="309798.COPRO5265_1123"/>
<comment type="pathway">
    <text evidence="1">Cofactor biosynthesis; molybdopterin biosynthesis.</text>
</comment>
<dbReference type="CDD" id="cd00756">
    <property type="entry name" value="MoaE"/>
    <property type="match status" value="1"/>
</dbReference>